<comment type="caution">
    <text evidence="2">The sequence shown here is derived from an EMBL/GenBank/DDBJ whole genome shotgun (WGS) entry which is preliminary data.</text>
</comment>
<accession>A0A9P4JEF1</accession>
<reference evidence="2" key="1">
    <citation type="journal article" date="2020" name="Stud. Mycol.">
        <title>101 Dothideomycetes genomes: a test case for predicting lifestyles and emergence of pathogens.</title>
        <authorList>
            <person name="Haridas S."/>
            <person name="Albert R."/>
            <person name="Binder M."/>
            <person name="Bloem J."/>
            <person name="Labutti K."/>
            <person name="Salamov A."/>
            <person name="Andreopoulos B."/>
            <person name="Baker S."/>
            <person name="Barry K."/>
            <person name="Bills G."/>
            <person name="Bluhm B."/>
            <person name="Cannon C."/>
            <person name="Castanera R."/>
            <person name="Culley D."/>
            <person name="Daum C."/>
            <person name="Ezra D."/>
            <person name="Gonzalez J."/>
            <person name="Henrissat B."/>
            <person name="Kuo A."/>
            <person name="Liang C."/>
            <person name="Lipzen A."/>
            <person name="Lutzoni F."/>
            <person name="Magnuson J."/>
            <person name="Mondo S."/>
            <person name="Nolan M."/>
            <person name="Ohm R."/>
            <person name="Pangilinan J."/>
            <person name="Park H.-J."/>
            <person name="Ramirez L."/>
            <person name="Alfaro M."/>
            <person name="Sun H."/>
            <person name="Tritt A."/>
            <person name="Yoshinaga Y."/>
            <person name="Zwiers L.-H."/>
            <person name="Turgeon B."/>
            <person name="Goodwin S."/>
            <person name="Spatafora J."/>
            <person name="Crous P."/>
            <person name="Grigoriev I."/>
        </authorList>
    </citation>
    <scope>NUCLEOTIDE SEQUENCE</scope>
    <source>
        <strain evidence="2">ATCC 74209</strain>
    </source>
</reference>
<dbReference type="OrthoDB" id="17089at2759"/>
<dbReference type="AlphaFoldDB" id="A0A9P4JEF1"/>
<dbReference type="Proteomes" id="UP000799536">
    <property type="component" value="Unassembled WGS sequence"/>
</dbReference>
<protein>
    <recommendedName>
        <fullName evidence="4">Mitochondrial ATPase complex subunit ATP10</fullName>
    </recommendedName>
</protein>
<feature type="region of interest" description="Disordered" evidence="1">
    <location>
        <begin position="72"/>
        <end position="100"/>
    </location>
</feature>
<dbReference type="PANTHER" id="PTHR28106">
    <property type="entry name" value="MITOCHONDRIAL ATPASE COMPLEX SUBUNIT ATP10"/>
    <property type="match status" value="1"/>
</dbReference>
<gene>
    <name evidence="2" type="ORF">GQ43DRAFT_423581</name>
</gene>
<evidence type="ECO:0008006" key="4">
    <source>
        <dbReference type="Google" id="ProtNLM"/>
    </source>
</evidence>
<name>A0A9P4JEF1_9PLEO</name>
<evidence type="ECO:0000256" key="1">
    <source>
        <dbReference type="SAM" id="MobiDB-lite"/>
    </source>
</evidence>
<proteinExistence type="predicted"/>
<evidence type="ECO:0000313" key="2">
    <source>
        <dbReference type="EMBL" id="KAF2197912.1"/>
    </source>
</evidence>
<organism evidence="2 3">
    <name type="scientific">Delitschia confertaspora ATCC 74209</name>
    <dbReference type="NCBI Taxonomy" id="1513339"/>
    <lineage>
        <taxon>Eukaryota</taxon>
        <taxon>Fungi</taxon>
        <taxon>Dikarya</taxon>
        <taxon>Ascomycota</taxon>
        <taxon>Pezizomycotina</taxon>
        <taxon>Dothideomycetes</taxon>
        <taxon>Pleosporomycetidae</taxon>
        <taxon>Pleosporales</taxon>
        <taxon>Delitschiaceae</taxon>
        <taxon>Delitschia</taxon>
    </lineage>
</organism>
<dbReference type="GO" id="GO:0033615">
    <property type="term" value="P:mitochondrial proton-transporting ATP synthase complex assembly"/>
    <property type="evidence" value="ECO:0007669"/>
    <property type="project" value="TreeGrafter"/>
</dbReference>
<dbReference type="InterPro" id="IPR007849">
    <property type="entry name" value="ATP10"/>
</dbReference>
<dbReference type="GO" id="GO:0005743">
    <property type="term" value="C:mitochondrial inner membrane"/>
    <property type="evidence" value="ECO:0007669"/>
    <property type="project" value="TreeGrafter"/>
</dbReference>
<dbReference type="PANTHER" id="PTHR28106:SF1">
    <property type="entry name" value="MITOCHONDRIAL ATPASE COMPLEX SUBUNIT ATP10"/>
    <property type="match status" value="1"/>
</dbReference>
<sequence>MSNPSIVRPLRTLLFRSPGICLRCQRQAIRYHSLQLHSRQFASSSVFRTAPTPLKDDKAPVKRKKDDEEFVPKPLGRPIGFHQPPRAGTNTGKKEKKQKVTGITFRERHIAKTKEIAEEWGKNYFQDFKNIRKYRSGKVFIANPRIFKAEAALYFPNFHGTTLEAEVADTTPVLRGKISVVNVYSSAWGEAQANSFTGPDNKELKELLEKNKDVCQKVDINIEENNMKAWILALFHWRLRNMRSKEDWGKYFIVRRGVSDLMRETLGMLNRRVGYVYLVDQDHKIRWAGSGDAEGDEKDHMMKGLTRMVEDIRAKKSGNGDKKPMTNAEKVTEELEAQAVNAGAS</sequence>
<keyword evidence="3" id="KW-1185">Reference proteome</keyword>
<dbReference type="EMBL" id="ML994187">
    <property type="protein sequence ID" value="KAF2197912.1"/>
    <property type="molecule type" value="Genomic_DNA"/>
</dbReference>
<evidence type="ECO:0000313" key="3">
    <source>
        <dbReference type="Proteomes" id="UP000799536"/>
    </source>
</evidence>
<dbReference type="Pfam" id="PF05176">
    <property type="entry name" value="ATP-synt_10"/>
    <property type="match status" value="1"/>
</dbReference>